<protein>
    <submittedName>
        <fullName evidence="1">McrC family protein</fullName>
    </submittedName>
</protein>
<dbReference type="REBASE" id="749287">
    <property type="entry name" value="Ssp1031McrBCP"/>
</dbReference>
<dbReference type="Pfam" id="PF10117">
    <property type="entry name" value="McrBC"/>
    <property type="match status" value="1"/>
</dbReference>
<proteinExistence type="predicted"/>
<dbReference type="PANTHER" id="PTHR38733">
    <property type="entry name" value="PROTEIN MCRC"/>
    <property type="match status" value="1"/>
</dbReference>
<dbReference type="PANTHER" id="PTHR38733:SF1">
    <property type="entry name" value="TYPE IV METHYL-DIRECTED RESTRICTION ENZYME ECOKMCRBC"/>
    <property type="match status" value="1"/>
</dbReference>
<sequence length="437" mass="50818">MQPVVVREYARLTSAPLAANTLDQAHIPVSAFSWLVKLGQQFKANGLQLLQLDDQQWLRLDNYVGVLESPCGQVIEILPKHRVEGECVGSARMLLRKLILNAMQLKQRETQHTDIERFDAPLPEWLMQQFLTELDHLIKRGLRFDYHRVEEQQRFLRGQLDVVKQLRQPPGREHVFHIRHDVFSADRPENRLLKAALLRVCKTTQDNNNWRLAHELQSMLQELPVSTDFQSDFKFWRTDRLMAHYQAIKPWCEFVLSQHVPLAVQGQWQGISMLFPMERLFESYVAAELGAAAQRMPGIKGEVNTQLASKYLCTHQGKDFFQLKPDLQLKLGAKRWILDTKWKLLDVADREKKYGLSHQDFYQLFAYGQYYLGGEGTLVLIYPAWEKFPSGTRLAEFCFNDQLRLLVLPFDLEDDDAAFNLIVQLQQSNPQPIHRVG</sequence>
<dbReference type="InterPro" id="IPR019292">
    <property type="entry name" value="McrC"/>
</dbReference>
<name>A0AB38YIS1_9GAMM</name>
<gene>
    <name evidence="1" type="ORF">NFC81_05940</name>
</gene>
<dbReference type="AlphaFoldDB" id="A0AB38YIS1"/>
<reference evidence="1" key="1">
    <citation type="submission" date="2022-07" db="EMBL/GenBank/DDBJ databases">
        <title>Complete genome sequence of Salinispirillum sp. LH10-3-1 capable of multiple carbohydrate inversion isolated from a soda lake.</title>
        <authorList>
            <person name="Liu J."/>
            <person name="Zhai Y."/>
            <person name="Zhang H."/>
            <person name="Yang H."/>
            <person name="Qu J."/>
            <person name="Li J."/>
        </authorList>
    </citation>
    <scope>NUCLEOTIDE SEQUENCE</scope>
    <source>
        <strain evidence="1">LH 10-3-1</strain>
    </source>
</reference>
<evidence type="ECO:0000313" key="1">
    <source>
        <dbReference type="EMBL" id="WLD59319.1"/>
    </source>
</evidence>
<dbReference type="EMBL" id="CP101717">
    <property type="protein sequence ID" value="WLD59319.1"/>
    <property type="molecule type" value="Genomic_DNA"/>
</dbReference>
<accession>A0AB38YIS1</accession>
<organism evidence="1">
    <name type="scientific">Salinispirillum sp. LH 10-3-1</name>
    <dbReference type="NCBI Taxonomy" id="2952525"/>
    <lineage>
        <taxon>Bacteria</taxon>
        <taxon>Pseudomonadati</taxon>
        <taxon>Pseudomonadota</taxon>
        <taxon>Gammaproteobacteria</taxon>
        <taxon>Oceanospirillales</taxon>
        <taxon>Saccharospirillaceae</taxon>
        <taxon>Salinispirillum</taxon>
    </lineage>
</organism>
<dbReference type="RefSeq" id="WP_304996610.1">
    <property type="nucleotide sequence ID" value="NZ_CP101717.1"/>
</dbReference>